<dbReference type="InterPro" id="IPR051402">
    <property type="entry name" value="KPR-Related"/>
</dbReference>
<comment type="pathway">
    <text evidence="1 9">Cofactor biosynthesis; (R)-pantothenate biosynthesis; (R)-pantoate from 3-methyl-2-oxobutanoate: step 2/2.</text>
</comment>
<organism evidence="12">
    <name type="scientific">uncultured spirochete</name>
    <dbReference type="NCBI Taxonomy" id="156406"/>
    <lineage>
        <taxon>Bacteria</taxon>
        <taxon>Pseudomonadati</taxon>
        <taxon>Spirochaetota</taxon>
        <taxon>Spirochaetia</taxon>
        <taxon>Spirochaetales</taxon>
        <taxon>environmental samples</taxon>
    </lineage>
</organism>
<sequence length="308" mass="33701">MDSIHSTVIVGAGAIGASIAARLVDAGHRVSVSARGERAARYQREGFVVNGRQYFLPVTDSHGAVPADLVLVAVKNYSLDEAIQEMKPYVGAETIILSLLNGVDAVPKLREAFGPDAVPYGMILGIDAYRQGNEIQYSAKGQIFCGFEKELAQKNASKLARLEQLFRQSDILFRVPDDIVREIWFKFMINVSINQWSAVLRAPYQIFQTSSHAIALLERAMKEVIVLSQKIDTGLTEADIAKAMAVLRTLGADGKTSMLQDVEAHRRTEVEAFAGTMVRLAGAAKVEVPINAMLYEAILAIEDSYKAQ</sequence>
<dbReference type="Pfam" id="PF02558">
    <property type="entry name" value="ApbA"/>
    <property type="match status" value="1"/>
</dbReference>
<dbReference type="EC" id="1.1.1.169" evidence="3 9"/>
<dbReference type="InterPro" id="IPR013328">
    <property type="entry name" value="6PGD_dom2"/>
</dbReference>
<dbReference type="Gene3D" id="1.10.1040.10">
    <property type="entry name" value="N-(1-d-carboxylethyl)-l-norvaline Dehydrogenase, domain 2"/>
    <property type="match status" value="1"/>
</dbReference>
<dbReference type="InterPro" id="IPR013332">
    <property type="entry name" value="KPR_N"/>
</dbReference>
<dbReference type="EMBL" id="FWDO01000008">
    <property type="protein sequence ID" value="SLM20025.1"/>
    <property type="molecule type" value="Genomic_DNA"/>
</dbReference>
<accession>A0A3P3XUQ5</accession>
<name>A0A3P3XUQ5_9SPIR</name>
<evidence type="ECO:0000256" key="8">
    <source>
        <dbReference type="ARBA" id="ARBA00048793"/>
    </source>
</evidence>
<keyword evidence="5 9" id="KW-0521">NADP</keyword>
<dbReference type="FunFam" id="1.10.1040.10:FF:000017">
    <property type="entry name" value="2-dehydropantoate 2-reductase"/>
    <property type="match status" value="1"/>
</dbReference>
<dbReference type="PANTHER" id="PTHR21708">
    <property type="entry name" value="PROBABLE 2-DEHYDROPANTOATE 2-REDUCTASE"/>
    <property type="match status" value="1"/>
</dbReference>
<dbReference type="NCBIfam" id="TIGR00745">
    <property type="entry name" value="apbA_panE"/>
    <property type="match status" value="1"/>
</dbReference>
<evidence type="ECO:0000256" key="5">
    <source>
        <dbReference type="ARBA" id="ARBA00022857"/>
    </source>
</evidence>
<evidence type="ECO:0000256" key="7">
    <source>
        <dbReference type="ARBA" id="ARBA00032024"/>
    </source>
</evidence>
<dbReference type="InterPro" id="IPR013752">
    <property type="entry name" value="KPA_reductase"/>
</dbReference>
<dbReference type="GO" id="GO:0008677">
    <property type="term" value="F:2-dehydropantoate 2-reductase activity"/>
    <property type="evidence" value="ECO:0007669"/>
    <property type="project" value="UniProtKB-EC"/>
</dbReference>
<comment type="similarity">
    <text evidence="2 9">Belongs to the ketopantoate reductase family.</text>
</comment>
<keyword evidence="9" id="KW-0566">Pantothenate biosynthesis</keyword>
<feature type="domain" description="Ketopantoate reductase N-terminal" evidence="10">
    <location>
        <begin position="8"/>
        <end position="146"/>
    </location>
</feature>
<dbReference type="AlphaFoldDB" id="A0A3P3XUQ5"/>
<reference evidence="12" key="1">
    <citation type="submission" date="2017-02" db="EMBL/GenBank/DDBJ databases">
        <authorList>
            <person name="Regsiter A."/>
            <person name="William W."/>
        </authorList>
    </citation>
    <scope>NUCLEOTIDE SEQUENCE</scope>
    <source>
        <strain evidence="12">BdmA 4</strain>
    </source>
</reference>
<dbReference type="PANTHER" id="PTHR21708:SF26">
    <property type="entry name" value="2-DEHYDROPANTOATE 2-REDUCTASE"/>
    <property type="match status" value="1"/>
</dbReference>
<evidence type="ECO:0000256" key="4">
    <source>
        <dbReference type="ARBA" id="ARBA00019465"/>
    </source>
</evidence>
<comment type="function">
    <text evidence="9">Catalyzes the NADPH-dependent reduction of ketopantoate into pantoic acid.</text>
</comment>
<evidence type="ECO:0000256" key="6">
    <source>
        <dbReference type="ARBA" id="ARBA00023002"/>
    </source>
</evidence>
<dbReference type="Gene3D" id="3.40.50.720">
    <property type="entry name" value="NAD(P)-binding Rossmann-like Domain"/>
    <property type="match status" value="1"/>
</dbReference>
<dbReference type="InterPro" id="IPR008927">
    <property type="entry name" value="6-PGluconate_DH-like_C_sf"/>
</dbReference>
<keyword evidence="6 9" id="KW-0560">Oxidoreductase</keyword>
<evidence type="ECO:0000313" key="12">
    <source>
        <dbReference type="EMBL" id="SLM20025.1"/>
    </source>
</evidence>
<evidence type="ECO:0000259" key="10">
    <source>
        <dbReference type="Pfam" id="PF02558"/>
    </source>
</evidence>
<dbReference type="UniPathway" id="UPA00028">
    <property type="reaction ID" value="UER00004"/>
</dbReference>
<dbReference type="Pfam" id="PF08546">
    <property type="entry name" value="ApbA_C"/>
    <property type="match status" value="1"/>
</dbReference>
<dbReference type="SUPFAM" id="SSF48179">
    <property type="entry name" value="6-phosphogluconate dehydrogenase C-terminal domain-like"/>
    <property type="match status" value="1"/>
</dbReference>
<evidence type="ECO:0000256" key="3">
    <source>
        <dbReference type="ARBA" id="ARBA00013014"/>
    </source>
</evidence>
<feature type="domain" description="Ketopantoate reductase C-terminal" evidence="11">
    <location>
        <begin position="178"/>
        <end position="301"/>
    </location>
</feature>
<proteinExistence type="inferred from homology"/>
<dbReference type="InterPro" id="IPR003710">
    <property type="entry name" value="ApbA"/>
</dbReference>
<evidence type="ECO:0000256" key="9">
    <source>
        <dbReference type="RuleBase" id="RU362068"/>
    </source>
</evidence>
<dbReference type="GO" id="GO:0005737">
    <property type="term" value="C:cytoplasm"/>
    <property type="evidence" value="ECO:0007669"/>
    <property type="project" value="TreeGrafter"/>
</dbReference>
<dbReference type="InterPro" id="IPR036291">
    <property type="entry name" value="NAD(P)-bd_dom_sf"/>
</dbReference>
<evidence type="ECO:0000259" key="11">
    <source>
        <dbReference type="Pfam" id="PF08546"/>
    </source>
</evidence>
<comment type="catalytic activity">
    <reaction evidence="8 9">
        <text>(R)-pantoate + NADP(+) = 2-dehydropantoate + NADPH + H(+)</text>
        <dbReference type="Rhea" id="RHEA:16233"/>
        <dbReference type="ChEBI" id="CHEBI:11561"/>
        <dbReference type="ChEBI" id="CHEBI:15378"/>
        <dbReference type="ChEBI" id="CHEBI:15980"/>
        <dbReference type="ChEBI" id="CHEBI:57783"/>
        <dbReference type="ChEBI" id="CHEBI:58349"/>
        <dbReference type="EC" id="1.1.1.169"/>
    </reaction>
</comment>
<evidence type="ECO:0000256" key="1">
    <source>
        <dbReference type="ARBA" id="ARBA00004994"/>
    </source>
</evidence>
<dbReference type="GO" id="GO:0015940">
    <property type="term" value="P:pantothenate biosynthetic process"/>
    <property type="evidence" value="ECO:0007669"/>
    <property type="project" value="UniProtKB-UniPathway"/>
</dbReference>
<dbReference type="SUPFAM" id="SSF51735">
    <property type="entry name" value="NAD(P)-binding Rossmann-fold domains"/>
    <property type="match status" value="1"/>
</dbReference>
<evidence type="ECO:0000256" key="2">
    <source>
        <dbReference type="ARBA" id="ARBA00007870"/>
    </source>
</evidence>
<gene>
    <name evidence="12" type="ORF">SPIRO4BDMA_80132</name>
</gene>
<protein>
    <recommendedName>
        <fullName evidence="4 9">2-dehydropantoate 2-reductase</fullName>
        <ecNumber evidence="3 9">1.1.1.169</ecNumber>
    </recommendedName>
    <alternativeName>
        <fullName evidence="7 9">Ketopantoate reductase</fullName>
    </alternativeName>
</protein>